<keyword evidence="1" id="KW-0812">Transmembrane</keyword>
<dbReference type="OrthoDB" id="65966at2157"/>
<dbReference type="Proteomes" id="UP000028781">
    <property type="component" value="Chromosome"/>
</dbReference>
<dbReference type="KEGG" id="mjh:JH146_1018"/>
<proteinExistence type="predicted"/>
<organism evidence="2 3">
    <name type="scientific">Methanocaldococcus bathoardescens</name>
    <dbReference type="NCBI Taxonomy" id="1301915"/>
    <lineage>
        <taxon>Archaea</taxon>
        <taxon>Methanobacteriati</taxon>
        <taxon>Methanobacteriota</taxon>
        <taxon>Methanomada group</taxon>
        <taxon>Methanococci</taxon>
        <taxon>Methanococcales</taxon>
        <taxon>Methanocaldococcaceae</taxon>
        <taxon>Methanocaldococcus</taxon>
    </lineage>
</organism>
<evidence type="ECO:0000256" key="1">
    <source>
        <dbReference type="SAM" id="Phobius"/>
    </source>
</evidence>
<dbReference type="HOGENOM" id="CLU_587451_0_0_2"/>
<dbReference type="AlphaFoldDB" id="A0A076LCE8"/>
<accession>A0A076LCE8</accession>
<evidence type="ECO:0000313" key="2">
    <source>
        <dbReference type="EMBL" id="AIJ05861.1"/>
    </source>
</evidence>
<dbReference type="RefSeq" id="WP_048202004.1">
    <property type="nucleotide sequence ID" value="NZ_CP009149.1"/>
</dbReference>
<dbReference type="STRING" id="1301915.JH146_1018"/>
<dbReference type="GeneID" id="24891627"/>
<name>A0A076LCE8_9EURY</name>
<evidence type="ECO:0000313" key="3">
    <source>
        <dbReference type="Proteomes" id="UP000028781"/>
    </source>
</evidence>
<protein>
    <submittedName>
        <fullName evidence="2">Uncharacterized protein</fullName>
    </submittedName>
</protein>
<dbReference type="EMBL" id="CP009149">
    <property type="protein sequence ID" value="AIJ05861.1"/>
    <property type="molecule type" value="Genomic_DNA"/>
</dbReference>
<keyword evidence="1" id="KW-1133">Transmembrane helix</keyword>
<keyword evidence="1" id="KW-0472">Membrane</keyword>
<sequence length="465" mass="53963">MIALSISSGYLLDSNYSEYSYYILDEDENFLVFVICDEPNELRYGFKISEIFSRTFCTEVYNNRYITNLKNLIEVGFYEGFKRIDKFLKQKEIDYDNLNISIAWGIYRNGKLMLFSLGNSPVFVIDKDYCLYCPFDLDDNYNLRYWEKFIKFSKLIENPKSVIACSNKLNGKVFKFKNENNKLIAEPFKYRILDLINSIVSNRENIDKIRERLRNNLNLDNNTPLFIVSFDEKPIDDKLVKVGKPKLKIEKHEHILEDKKEISQNIELKIIKNVALVSILILIVILGLFVVLHSKNSNNYYSGNIINNISDNLLYQPNISKISTINVDNKKVNKKLINISNNSSPIIKTTSSLNTSAVSNDKDSLKILVKFQVDKISKGTDYIPISIIFPEQGYYYISIKSKNNNIELVDVKNGNVLYKNATSIELFEEIKEKEKTYNLIVRYNNLKISPEEGIDISISKIKIIK</sequence>
<keyword evidence="3" id="KW-1185">Reference proteome</keyword>
<gene>
    <name evidence="2" type="ORF">JH146_1018</name>
</gene>
<feature type="transmembrane region" description="Helical" evidence="1">
    <location>
        <begin position="274"/>
        <end position="292"/>
    </location>
</feature>
<reference evidence="2 3" key="1">
    <citation type="journal article" date="2015" name="Int. J. Syst. Evol. Microbiol.">
        <title>M ethanocaldococcus bathoardescens sp. nov., a hyperthermophilic methanogen isolated from a volcanically active deep-sea hydrothermal vent.</title>
        <authorList>
            <person name="Stewart L.C."/>
            <person name="Jung J.H."/>
            <person name="Kim Y.T."/>
            <person name="Kwon S.W."/>
            <person name="Park C.S."/>
            <person name="Holden J.F."/>
        </authorList>
    </citation>
    <scope>NUCLEOTIDE SEQUENCE [LARGE SCALE GENOMIC DNA]</scope>
    <source>
        <strain evidence="2 3">JH146</strain>
    </source>
</reference>